<gene>
    <name evidence="2" type="ORF">ABLV49_20880</name>
</gene>
<dbReference type="EMBL" id="CP157676">
    <property type="protein sequence ID" value="XBP72549.1"/>
    <property type="molecule type" value="Genomic_DNA"/>
</dbReference>
<dbReference type="AlphaFoldDB" id="A0AAU7LY65"/>
<geneLocation type="plasmid" evidence="2">
    <name>p1</name>
</geneLocation>
<name>A0AAU7LY65_9BURK</name>
<keyword evidence="2" id="KW-0614">Plasmid</keyword>
<organism evidence="2">
    <name type="scientific">Polaromonas hydrogenivorans</name>
    <dbReference type="NCBI Taxonomy" id="335476"/>
    <lineage>
        <taxon>Bacteria</taxon>
        <taxon>Pseudomonadati</taxon>
        <taxon>Pseudomonadota</taxon>
        <taxon>Betaproteobacteria</taxon>
        <taxon>Burkholderiales</taxon>
        <taxon>Comamonadaceae</taxon>
        <taxon>Polaromonas</taxon>
    </lineage>
</organism>
<dbReference type="RefSeq" id="WP_349282211.1">
    <property type="nucleotide sequence ID" value="NZ_CBCSCU010000025.1"/>
</dbReference>
<evidence type="ECO:0000256" key="1">
    <source>
        <dbReference type="SAM" id="MobiDB-lite"/>
    </source>
</evidence>
<proteinExistence type="predicted"/>
<protein>
    <submittedName>
        <fullName evidence="2">Uncharacterized protein</fullName>
    </submittedName>
</protein>
<evidence type="ECO:0000313" key="2">
    <source>
        <dbReference type="EMBL" id="XBP72549.1"/>
    </source>
</evidence>
<reference evidence="2" key="1">
    <citation type="submission" date="2024-05" db="EMBL/GenBank/DDBJ databases">
        <authorList>
            <person name="Bunk B."/>
            <person name="Swiderski J."/>
            <person name="Sproer C."/>
            <person name="Thiel V."/>
        </authorList>
    </citation>
    <scope>NUCLEOTIDE SEQUENCE</scope>
    <source>
        <strain evidence="2">DSM 17735</strain>
        <plasmid evidence="2">p1</plasmid>
    </source>
</reference>
<sequence>MRFYLFEPQADRHIRKSREYLEEANLKRVEHQVAAEHHKALTAMYAERISRIEAEISAALQASSKSSQPVQAADSESVRPQSDSVVMYPSRASQA</sequence>
<accession>A0AAU7LY65</accession>
<feature type="region of interest" description="Disordered" evidence="1">
    <location>
        <begin position="61"/>
        <end position="95"/>
    </location>
</feature>